<reference evidence="2" key="1">
    <citation type="submission" date="2020-05" db="EMBL/GenBank/DDBJ databases">
        <authorList>
            <person name="Chiriac C."/>
            <person name="Salcher M."/>
            <person name="Ghai R."/>
            <person name="Kavagutti S V."/>
        </authorList>
    </citation>
    <scope>NUCLEOTIDE SEQUENCE</scope>
</reference>
<dbReference type="EMBL" id="CAEZXP010000001">
    <property type="protein sequence ID" value="CAB4686787.1"/>
    <property type="molecule type" value="Genomic_DNA"/>
</dbReference>
<sequence length="113" mass="11670">MGWAWRPPHHHDIPPCLLAKAAKNSSTLVGYALDGYGIYVTKDSAGNLPTNTSLDACHGTTSTVPWNGKQTRTYHYVATLEYPYAVGCYHGTAITAKAGQGGGAGAGGGPPGP</sequence>
<name>A0A6J6NK67_9ZZZZ</name>
<protein>
    <submittedName>
        <fullName evidence="2">Unannotated protein</fullName>
    </submittedName>
</protein>
<dbReference type="InterPro" id="IPR025924">
    <property type="entry name" value="YHYH_dom"/>
</dbReference>
<organism evidence="2">
    <name type="scientific">freshwater metagenome</name>
    <dbReference type="NCBI Taxonomy" id="449393"/>
    <lineage>
        <taxon>unclassified sequences</taxon>
        <taxon>metagenomes</taxon>
        <taxon>ecological metagenomes</taxon>
    </lineage>
</organism>
<proteinExistence type="predicted"/>
<accession>A0A6J6NK67</accession>
<gene>
    <name evidence="2" type="ORF">UFOPK2399_00413</name>
</gene>
<dbReference type="AlphaFoldDB" id="A0A6J6NK67"/>
<evidence type="ECO:0000313" key="2">
    <source>
        <dbReference type="EMBL" id="CAB4686787.1"/>
    </source>
</evidence>
<dbReference type="Pfam" id="PF14240">
    <property type="entry name" value="YHYH"/>
    <property type="match status" value="1"/>
</dbReference>
<evidence type="ECO:0000259" key="1">
    <source>
        <dbReference type="Pfam" id="PF14240"/>
    </source>
</evidence>
<feature type="domain" description="YHYH" evidence="1">
    <location>
        <begin position="9"/>
        <end position="42"/>
    </location>
</feature>